<dbReference type="GeneID" id="28897907"/>
<dbReference type="Proteomes" id="UP000076632">
    <property type="component" value="Unassembled WGS sequence"/>
</dbReference>
<evidence type="ECO:0000313" key="6">
    <source>
        <dbReference type="Proteomes" id="UP000076632"/>
    </source>
</evidence>
<proteinExistence type="inferred from homology"/>
<evidence type="ECO:0000256" key="1">
    <source>
        <dbReference type="ARBA" id="ARBA00006432"/>
    </source>
</evidence>
<dbReference type="InterPro" id="IPR042099">
    <property type="entry name" value="ANL_N_sf"/>
</dbReference>
<dbReference type="EMBL" id="KV407459">
    <property type="protein sequence ID" value="KZF22338.1"/>
    <property type="molecule type" value="Genomic_DNA"/>
</dbReference>
<dbReference type="InterPro" id="IPR025110">
    <property type="entry name" value="AMP-bd_C"/>
</dbReference>
<evidence type="ECO:0000259" key="4">
    <source>
        <dbReference type="Pfam" id="PF13193"/>
    </source>
</evidence>
<organism evidence="5 6">
    <name type="scientific">Xylona heveae (strain CBS 132557 / TC161)</name>
    <dbReference type="NCBI Taxonomy" id="1328760"/>
    <lineage>
        <taxon>Eukaryota</taxon>
        <taxon>Fungi</taxon>
        <taxon>Dikarya</taxon>
        <taxon>Ascomycota</taxon>
        <taxon>Pezizomycotina</taxon>
        <taxon>Xylonomycetes</taxon>
        <taxon>Xylonales</taxon>
        <taxon>Xylonaceae</taxon>
        <taxon>Xylona</taxon>
    </lineage>
</organism>
<dbReference type="Pfam" id="PF00501">
    <property type="entry name" value="AMP-binding"/>
    <property type="match status" value="1"/>
</dbReference>
<keyword evidence="2" id="KW-0436">Ligase</keyword>
<protein>
    <submittedName>
        <fullName evidence="5">AMP-binding enzyme</fullName>
    </submittedName>
</protein>
<dbReference type="PROSITE" id="PS00455">
    <property type="entry name" value="AMP_BINDING"/>
    <property type="match status" value="1"/>
</dbReference>
<dbReference type="AlphaFoldDB" id="A0A165GLJ1"/>
<dbReference type="Gene3D" id="3.30.300.30">
    <property type="match status" value="1"/>
</dbReference>
<dbReference type="GO" id="GO:0016405">
    <property type="term" value="F:CoA-ligase activity"/>
    <property type="evidence" value="ECO:0007669"/>
    <property type="project" value="TreeGrafter"/>
</dbReference>
<keyword evidence="6" id="KW-1185">Reference proteome</keyword>
<sequence>MRVYQETEIEIPNDLNLTELLHTTATPDVRGDTVIASDNLTDRTLTLDQLRDRAGRIAHGLKRKLNPAEGDRWAIIVPNSVDYVEIFHALLWTGGVSCPINWALKASEIGRALSVSQPRFVFAYGKIISKVNEALAIAEKELQKKGIAFQRPQVLTVVERVAGYPHVPDDFFEATKLAIPHYKHTEDHVASIHLSSGTTGLPKGIQLTHYNYVSNVLQLYHHDPSQFNSQTRTVGFTPYVHIALTTLPLFLGPWTGMLHHAMPQYDLETFGKMVSRVKPTTFQGVPSVVLSFANTDITNRYDFSNARIINTGGAPFKEDMLDRLMSKAPWKTVQLYGMTEASPYVAYQKYDETVPKGATGKLLPNLQAVLKKPGTTEDAPEGGPGELWLKGPNIAKSYVFNPNATKEAFPMPGWFNTGDVCTIDANGYVAVVGRTKELIKYKGFQVSPIELEAHANSHPHVIECGIGSIWDESQLTELPTAYVVLKPHFKTIDEKRQALKDIHQAVDSQVSGYKKLRGGVWNISALPKNPTGKILRKELQGRTLGQCSLPERETARPAAKL</sequence>
<dbReference type="Gene3D" id="3.40.50.12780">
    <property type="entry name" value="N-terminal domain of ligase-like"/>
    <property type="match status" value="1"/>
</dbReference>
<dbReference type="RefSeq" id="XP_018187893.1">
    <property type="nucleotide sequence ID" value="XM_018332770.1"/>
</dbReference>
<name>A0A165GLJ1_XYLHT</name>
<dbReference type="InterPro" id="IPR045851">
    <property type="entry name" value="AMP-bd_C_sf"/>
</dbReference>
<dbReference type="InterPro" id="IPR000873">
    <property type="entry name" value="AMP-dep_synth/lig_dom"/>
</dbReference>
<dbReference type="STRING" id="1328760.A0A165GLJ1"/>
<dbReference type="InterPro" id="IPR020845">
    <property type="entry name" value="AMP-binding_CS"/>
</dbReference>
<dbReference type="InParanoid" id="A0A165GLJ1"/>
<evidence type="ECO:0000313" key="5">
    <source>
        <dbReference type="EMBL" id="KZF22338.1"/>
    </source>
</evidence>
<dbReference type="OMA" id="KLRGGVW"/>
<evidence type="ECO:0000256" key="2">
    <source>
        <dbReference type="ARBA" id="ARBA00022598"/>
    </source>
</evidence>
<gene>
    <name evidence="5" type="ORF">L228DRAFT_248013</name>
</gene>
<feature type="domain" description="AMP-dependent synthetase/ligase" evidence="3">
    <location>
        <begin position="38"/>
        <end position="398"/>
    </location>
</feature>
<reference evidence="5 6" key="1">
    <citation type="journal article" date="2016" name="Fungal Biol.">
        <title>The genome of Xylona heveae provides a window into fungal endophytism.</title>
        <authorList>
            <person name="Gazis R."/>
            <person name="Kuo A."/>
            <person name="Riley R."/>
            <person name="LaButti K."/>
            <person name="Lipzen A."/>
            <person name="Lin J."/>
            <person name="Amirebrahimi M."/>
            <person name="Hesse C.N."/>
            <person name="Spatafora J.W."/>
            <person name="Henrissat B."/>
            <person name="Hainaut M."/>
            <person name="Grigoriev I.V."/>
            <person name="Hibbett D.S."/>
        </authorList>
    </citation>
    <scope>NUCLEOTIDE SEQUENCE [LARGE SCALE GENOMIC DNA]</scope>
    <source>
        <strain evidence="5 6">TC161</strain>
    </source>
</reference>
<feature type="domain" description="AMP-binding enzyme C-terminal" evidence="4">
    <location>
        <begin position="450"/>
        <end position="533"/>
    </location>
</feature>
<comment type="similarity">
    <text evidence="1">Belongs to the ATP-dependent AMP-binding enzyme family.</text>
</comment>
<dbReference type="SUPFAM" id="SSF56801">
    <property type="entry name" value="Acetyl-CoA synthetase-like"/>
    <property type="match status" value="1"/>
</dbReference>
<dbReference type="Pfam" id="PF13193">
    <property type="entry name" value="AMP-binding_C"/>
    <property type="match status" value="1"/>
</dbReference>
<accession>A0A165GLJ1</accession>
<evidence type="ECO:0000259" key="3">
    <source>
        <dbReference type="Pfam" id="PF00501"/>
    </source>
</evidence>
<dbReference type="PANTHER" id="PTHR24096">
    <property type="entry name" value="LONG-CHAIN-FATTY-ACID--COA LIGASE"/>
    <property type="match status" value="1"/>
</dbReference>
<dbReference type="OrthoDB" id="1898221at2759"/>
<dbReference type="PANTHER" id="PTHR24096:SF149">
    <property type="entry name" value="AMP-BINDING DOMAIN-CONTAINING PROTEIN-RELATED"/>
    <property type="match status" value="1"/>
</dbReference>